<dbReference type="Gene3D" id="2.130.10.10">
    <property type="entry name" value="YVTN repeat-like/Quinoprotein amine dehydrogenase"/>
    <property type="match status" value="1"/>
</dbReference>
<feature type="chain" id="PRO_5016335907" description="ABC transporter" evidence="2">
    <location>
        <begin position="21"/>
        <end position="424"/>
    </location>
</feature>
<dbReference type="InterPro" id="IPR015943">
    <property type="entry name" value="WD40/YVTN_repeat-like_dom_sf"/>
</dbReference>
<dbReference type="OrthoDB" id="60524at2"/>
<evidence type="ECO:0000313" key="3">
    <source>
        <dbReference type="EMBL" id="AWT27228.1"/>
    </source>
</evidence>
<dbReference type="InterPro" id="IPR011047">
    <property type="entry name" value="Quinoprotein_ADH-like_sf"/>
</dbReference>
<reference evidence="4" key="1">
    <citation type="submission" date="2017-11" db="EMBL/GenBank/DDBJ databases">
        <title>Otitis media/interna in a cat caused by the recently described species Corynebacterium provencense.</title>
        <authorList>
            <person name="Kittl S."/>
            <person name="Brodard I."/>
            <person name="Rychener L."/>
            <person name="Jores J."/>
            <person name="Roosje P."/>
            <person name="Gobeli Brawand S."/>
        </authorList>
    </citation>
    <scope>NUCLEOTIDE SEQUENCE [LARGE SCALE GENOMIC DNA]</scope>
    <source>
        <strain evidence="4">17KM38</strain>
    </source>
</reference>
<dbReference type="SUPFAM" id="SSF50998">
    <property type="entry name" value="Quinoprotein alcohol dehydrogenase-like"/>
    <property type="match status" value="1"/>
</dbReference>
<evidence type="ECO:0000256" key="2">
    <source>
        <dbReference type="SAM" id="SignalP"/>
    </source>
</evidence>
<proteinExistence type="predicted"/>
<dbReference type="Proteomes" id="UP000247696">
    <property type="component" value="Chromosome"/>
</dbReference>
<dbReference type="AlphaFoldDB" id="A0A2Z3YQT5"/>
<sequence length="424" mass="43119">MRRQYAVALTCASILTLSLAACGTDDAGDAGTSADAGGSATASATPHGYVEGAEEAKEPQLRLAVSRDDNLTLVDLLTGETVTELDAPALHGADKRYLFTTDDDGTTVIDSGVWTVDHGDHFHYYRSDPAAVGTVSGEKPGHAVSADSRVSLFFDGDGAVKTYDRSALENAAKSGAGTMPDAATEFEVGAHHGVAVPFDDHVVSTLAPDDADELPDTLGAFDESGERTELTGETSCPDIHGAVGIRDTALFACADGVLAVTAGDDGALTGELVAYPGEADGRAWSLTAGRSLAAAAFENGGLGLLDPAKGTWTATATDAPVTSVAVSPDNKVVFALDEEGTGYAVDPATGQVTTQKKLVGPGSTGDDSEEGAPAPSLALSSERGYVSDPGAGKVTEFDVRDGLRETRSFDLGGHPSAIAVVGGK</sequence>
<organism evidence="3 4">
    <name type="scientific">Corynebacterium provencense</name>
    <dbReference type="NCBI Taxonomy" id="1737425"/>
    <lineage>
        <taxon>Bacteria</taxon>
        <taxon>Bacillati</taxon>
        <taxon>Actinomycetota</taxon>
        <taxon>Actinomycetes</taxon>
        <taxon>Mycobacteriales</taxon>
        <taxon>Corynebacteriaceae</taxon>
        <taxon>Corynebacterium</taxon>
    </lineage>
</organism>
<evidence type="ECO:0008006" key="5">
    <source>
        <dbReference type="Google" id="ProtNLM"/>
    </source>
</evidence>
<protein>
    <recommendedName>
        <fullName evidence="5">ABC transporter</fullName>
    </recommendedName>
</protein>
<feature type="region of interest" description="Disordered" evidence="1">
    <location>
        <begin position="354"/>
        <end position="392"/>
    </location>
</feature>
<dbReference type="STRING" id="1737425.GCA_900049755_01415"/>
<dbReference type="KEGG" id="cpre:Csp1_24800"/>
<accession>A0A2Z3YQT5</accession>
<feature type="signal peptide" evidence="2">
    <location>
        <begin position="1"/>
        <end position="20"/>
    </location>
</feature>
<dbReference type="RefSeq" id="WP_110482210.1">
    <property type="nucleotide sequence ID" value="NZ_CP024988.1"/>
</dbReference>
<keyword evidence="2" id="KW-0732">Signal</keyword>
<dbReference type="PROSITE" id="PS51257">
    <property type="entry name" value="PROKAR_LIPOPROTEIN"/>
    <property type="match status" value="1"/>
</dbReference>
<evidence type="ECO:0000256" key="1">
    <source>
        <dbReference type="SAM" id="MobiDB-lite"/>
    </source>
</evidence>
<dbReference type="EMBL" id="CP024988">
    <property type="protein sequence ID" value="AWT27228.1"/>
    <property type="molecule type" value="Genomic_DNA"/>
</dbReference>
<evidence type="ECO:0000313" key="4">
    <source>
        <dbReference type="Proteomes" id="UP000247696"/>
    </source>
</evidence>
<gene>
    <name evidence="3" type="ORF">Csp1_24800</name>
</gene>
<name>A0A2Z3YQT5_9CORY</name>
<keyword evidence="4" id="KW-1185">Reference proteome</keyword>